<evidence type="ECO:0000313" key="3">
    <source>
        <dbReference type="EMBL" id="VZO40203.1"/>
    </source>
</evidence>
<dbReference type="InterPro" id="IPR030395">
    <property type="entry name" value="GP_PDE_dom"/>
</dbReference>
<feature type="chain" id="PRO_5039122440" evidence="1">
    <location>
        <begin position="26"/>
        <end position="615"/>
    </location>
</feature>
<reference evidence="3 4" key="1">
    <citation type="submission" date="2019-11" db="EMBL/GenBank/DDBJ databases">
        <authorList>
            <person name="Criscuolo A."/>
        </authorList>
    </citation>
    <scope>NUCLEOTIDE SEQUENCE [LARGE SCALE GENOMIC DNA]</scope>
    <source>
        <strain evidence="3">CIP111667</strain>
    </source>
</reference>
<dbReference type="EC" id="3.1.4.46" evidence="3"/>
<dbReference type="PROSITE" id="PS51704">
    <property type="entry name" value="GP_PDE"/>
    <property type="match status" value="1"/>
</dbReference>
<evidence type="ECO:0000259" key="2">
    <source>
        <dbReference type="PROSITE" id="PS51704"/>
    </source>
</evidence>
<dbReference type="Pfam" id="PF03009">
    <property type="entry name" value="GDPD"/>
    <property type="match status" value="1"/>
</dbReference>
<dbReference type="RefSeq" id="WP_156743470.1">
    <property type="nucleotide sequence ID" value="NZ_CACRYJ010000068.1"/>
</dbReference>
<keyword evidence="1" id="KW-0732">Signal</keyword>
<dbReference type="InterPro" id="IPR017946">
    <property type="entry name" value="PLC-like_Pdiesterase_TIM-brl"/>
</dbReference>
<dbReference type="Gene3D" id="3.20.20.190">
    <property type="entry name" value="Phosphatidylinositol (PI) phosphodiesterase"/>
    <property type="match status" value="1"/>
</dbReference>
<sequence length="615" mass="65143">MNSTPRRTITGLAAMTLAATGIVVAFPAASSADPGEIVISEDFDSGELPDGWNPVEGDWRVEEGRLVVTAGGIDQLTFGTHLNNYRIEATVRFEEVANATRWAAIALDIAGDGSAPWWQAALRTASSASNGIELANRTAAGSWNVPYTGAARYDAGVGQDVRVAVEVQGTTARWYFDGELVLRGQIQRSEAGVLGLVADNSTVSFDDILVTEIEPADFILEEGELPVAIAHRGYSQVLPENTLISEAAAMQSGAEYFEIDVHTTADGVPIVLHDQTVDRTTDGTGDVALLESSYLQTLDAGSWRDPVFAGEPLPTFAQILELMQRNPATLMLEIKGPETRAEVEHMLDLIRAAGMSDRVVIESFDLAAVGYARDYAPEIPRGVLRGAVDADPVAIAQSVGATMYNPSATGGLTAEIIDRLHEAGIAVLPYTVNGVSAWQELTDLGVDGIVTDRPGAYVGWREAQYAAEPGEPSEPTVDLVAVADDAEVERGGQIIVAAASTDVTSVAYELDGVAVSVGDVVAASDLALGAHLLTATAEGERGTATDEVAFTVVVTVEGLRERIIAVDLPTGFQRQLLTALDNEDWDELASAAGRRIPDETARAAILEEIAYLADR</sequence>
<dbReference type="Pfam" id="PF06439">
    <property type="entry name" value="3keto-disac_hyd"/>
    <property type="match status" value="1"/>
</dbReference>
<dbReference type="SUPFAM" id="SSF51695">
    <property type="entry name" value="PLC-like phosphodiesterases"/>
    <property type="match status" value="1"/>
</dbReference>
<dbReference type="PANTHER" id="PTHR46211:SF1">
    <property type="entry name" value="GLYCEROPHOSPHODIESTER PHOSPHODIESTERASE, CYTOPLASMIC"/>
    <property type="match status" value="1"/>
</dbReference>
<dbReference type="GO" id="GO:0008889">
    <property type="term" value="F:glycerophosphodiester phosphodiesterase activity"/>
    <property type="evidence" value="ECO:0007669"/>
    <property type="project" value="UniProtKB-EC"/>
</dbReference>
<comment type="caution">
    <text evidence="3">The sequence shown here is derived from an EMBL/GenBank/DDBJ whole genome shotgun (WGS) entry which is preliminary data.</text>
</comment>
<dbReference type="InterPro" id="IPR010496">
    <property type="entry name" value="AL/BT2_dom"/>
</dbReference>
<proteinExistence type="predicted"/>
<protein>
    <submittedName>
        <fullName evidence="3">Glycerophosphoryl diester phosphodiesterase</fullName>
        <ecNumber evidence="3">3.1.4.46</ecNumber>
    </submittedName>
</protein>
<feature type="signal peptide" evidence="1">
    <location>
        <begin position="1"/>
        <end position="25"/>
    </location>
</feature>
<dbReference type="Gene3D" id="2.60.120.560">
    <property type="entry name" value="Exo-inulinase, domain 1"/>
    <property type="match status" value="1"/>
</dbReference>
<dbReference type="GO" id="GO:0006629">
    <property type="term" value="P:lipid metabolic process"/>
    <property type="evidence" value="ECO:0007669"/>
    <property type="project" value="InterPro"/>
</dbReference>
<gene>
    <name evidence="3" type="primary">ugpQ_8</name>
    <name evidence="3" type="ORF">HALOF300_04906</name>
</gene>
<evidence type="ECO:0000256" key="1">
    <source>
        <dbReference type="SAM" id="SignalP"/>
    </source>
</evidence>
<dbReference type="EMBL" id="CACRYJ010000068">
    <property type="protein sequence ID" value="VZO40203.1"/>
    <property type="molecule type" value="Genomic_DNA"/>
</dbReference>
<dbReference type="AlphaFoldDB" id="A0A7M4DRV9"/>
<dbReference type="Proteomes" id="UP000419743">
    <property type="component" value="Unassembled WGS sequence"/>
</dbReference>
<evidence type="ECO:0000313" key="4">
    <source>
        <dbReference type="Proteomes" id="UP000419743"/>
    </source>
</evidence>
<keyword evidence="4" id="KW-1185">Reference proteome</keyword>
<keyword evidence="3" id="KW-0378">Hydrolase</keyword>
<organism evidence="3 4">
    <name type="scientific">Occultella aeris</name>
    <dbReference type="NCBI Taxonomy" id="2761496"/>
    <lineage>
        <taxon>Bacteria</taxon>
        <taxon>Bacillati</taxon>
        <taxon>Actinomycetota</taxon>
        <taxon>Actinomycetes</taxon>
        <taxon>Micrococcales</taxon>
        <taxon>Ruaniaceae</taxon>
        <taxon>Occultella</taxon>
    </lineage>
</organism>
<name>A0A7M4DRV9_9MICO</name>
<feature type="domain" description="GP-PDE" evidence="2">
    <location>
        <begin position="226"/>
        <end position="461"/>
    </location>
</feature>
<accession>A0A7M4DRV9</accession>
<dbReference type="PANTHER" id="PTHR46211">
    <property type="entry name" value="GLYCEROPHOSPHORYL DIESTER PHOSPHODIESTERASE"/>
    <property type="match status" value="1"/>
</dbReference>